<dbReference type="Proteomes" id="UP000008881">
    <property type="component" value="Chromosome"/>
</dbReference>
<proteinExistence type="predicted"/>
<reference evidence="1 2" key="1">
    <citation type="journal article" date="2012" name="J. Bacteriol.">
        <title>Complete genome sequence of Enterobacter aerogenes KCTC 2190.</title>
        <authorList>
            <person name="Shin S.H."/>
            <person name="Kim S."/>
            <person name="Kim J.Y."/>
            <person name="Lee S."/>
            <person name="Um Y."/>
            <person name="Oh M.K."/>
            <person name="Kim Y.R."/>
            <person name="Lee J."/>
            <person name="Yang K.S."/>
        </authorList>
    </citation>
    <scope>NUCLEOTIDE SEQUENCE [LARGE SCALE GENOMIC DNA]</scope>
    <source>
        <strain evidence="1 2">KCTC 2190</strain>
    </source>
</reference>
<dbReference type="AlphaFoldDB" id="A0A0H3FR97"/>
<dbReference type="InterPro" id="IPR000600">
    <property type="entry name" value="ROK"/>
</dbReference>
<accession>A0A0H3FR97</accession>
<organism evidence="1 2">
    <name type="scientific">Klebsiella aerogenes (strain ATCC 13048 / DSM 30053 / CCUG 1429 / JCM 1235 / KCTC 2190 / NBRC 13534 / NCIMB 10102 / NCTC 10006 / CDC 819-56)</name>
    <name type="common">Enterobacter aerogenes</name>
    <dbReference type="NCBI Taxonomy" id="1028307"/>
    <lineage>
        <taxon>Bacteria</taxon>
        <taxon>Pseudomonadati</taxon>
        <taxon>Pseudomonadota</taxon>
        <taxon>Gammaproteobacteria</taxon>
        <taxon>Enterobacterales</taxon>
        <taxon>Enterobacteriaceae</taxon>
        <taxon>Klebsiella/Raoultella group</taxon>
        <taxon>Klebsiella</taxon>
    </lineage>
</organism>
<dbReference type="eggNOG" id="COG1940">
    <property type="taxonomic scope" value="Bacteria"/>
</dbReference>
<evidence type="ECO:0000313" key="2">
    <source>
        <dbReference type="Proteomes" id="UP000008881"/>
    </source>
</evidence>
<dbReference type="Pfam" id="PF13412">
    <property type="entry name" value="HTH_24"/>
    <property type="match status" value="1"/>
</dbReference>
<dbReference type="HOGENOM" id="CLU_036604_13_3_6"/>
<dbReference type="GeneID" id="93311411"/>
<dbReference type="PANTHER" id="PTHR18964">
    <property type="entry name" value="ROK (REPRESSOR, ORF, KINASE) FAMILY"/>
    <property type="match status" value="1"/>
</dbReference>
<keyword evidence="2" id="KW-1185">Reference proteome</keyword>
<dbReference type="InterPro" id="IPR036390">
    <property type="entry name" value="WH_DNA-bd_sf"/>
</dbReference>
<sequence>MEIGNYTKKQNSVALVREFLLKEGPQSQASISRKTGLSPAMVNYVVKKLRELGHAELHWVNGRECLVSLIYKKGLYFSVLVSIDKITCVLFLFELEKKITLVYPVAQDAPEENNPYTVVKIINSILDENELTITDVSGIAISIIAPLDINSETIISWSAGRLPGWRDIKIKSFFENELKIPVVIGNDANHSTMAEWVWGVGRGIDNFVYIACSKQIGGGIIINNHIYKGGNGMAAEFGHLIIDNSGPVCFCGCRGCLNTFISERAIIMNLSKSESYKNSLNEIILAASDGDAACQRVLFEAGRDLGKALANIAKILAPGVIAIGGDLSTAGPLFFDSLMATIEEHNLGAVSTTIDFKLAQLTNQPEILGGIAALLEQNNQGMNHLPDWMK</sequence>
<dbReference type="InterPro" id="IPR043129">
    <property type="entry name" value="ATPase_NBD"/>
</dbReference>
<dbReference type="PATRIC" id="fig|1028307.3.peg.3226"/>
<name>A0A0H3FR97_KLEAK</name>
<gene>
    <name evidence="1" type="ordered locus">EAE_16125</name>
</gene>
<dbReference type="KEGG" id="eae:EAE_16125"/>
<dbReference type="PANTHER" id="PTHR18964:SF173">
    <property type="entry name" value="GLUCOKINASE"/>
    <property type="match status" value="1"/>
</dbReference>
<dbReference type="RefSeq" id="WP_015705004.1">
    <property type="nucleotide sequence ID" value="NC_015663.1"/>
</dbReference>
<dbReference type="EMBL" id="CP002824">
    <property type="protein sequence ID" value="AEG98136.1"/>
    <property type="molecule type" value="Genomic_DNA"/>
</dbReference>
<dbReference type="SUPFAM" id="SSF46785">
    <property type="entry name" value="Winged helix' DNA-binding domain"/>
    <property type="match status" value="1"/>
</dbReference>
<dbReference type="Gene3D" id="1.10.10.10">
    <property type="entry name" value="Winged helix-like DNA-binding domain superfamily/Winged helix DNA-binding domain"/>
    <property type="match status" value="1"/>
</dbReference>
<dbReference type="InterPro" id="IPR036388">
    <property type="entry name" value="WH-like_DNA-bd_sf"/>
</dbReference>
<protein>
    <submittedName>
        <fullName evidence="1">Transcriptional regulator</fullName>
    </submittedName>
</protein>
<dbReference type="SUPFAM" id="SSF53067">
    <property type="entry name" value="Actin-like ATPase domain"/>
    <property type="match status" value="1"/>
</dbReference>
<dbReference type="Pfam" id="PF00480">
    <property type="entry name" value="ROK"/>
    <property type="match status" value="1"/>
</dbReference>
<dbReference type="Gene3D" id="3.30.420.40">
    <property type="match status" value="2"/>
</dbReference>
<evidence type="ECO:0000313" key="1">
    <source>
        <dbReference type="EMBL" id="AEG98136.1"/>
    </source>
</evidence>
<dbReference type="OrthoDB" id="8595273at2"/>